<evidence type="ECO:0000313" key="14">
    <source>
        <dbReference type="Proteomes" id="UP001157961"/>
    </source>
</evidence>
<dbReference type="InterPro" id="IPR011066">
    <property type="entry name" value="MscS_channel_C_sf"/>
</dbReference>
<feature type="chain" id="PRO_5047192860" evidence="9">
    <location>
        <begin position="25"/>
        <end position="811"/>
    </location>
</feature>
<sequence length="811" mass="88448">MRPLAKFLSVAVTVLTVWVTAAWAQGTLPPDYGEWRRVADRAAEAIDNDRASEAAMDTLRDQLSLWSEDFSSESSRSRISVITLEAQLERLGPVPEGGEAEDVANERRQLELSLSEATAPVRRADLALTEAGELIRSIDVLLRERQTQILLEPGPFPLKPELWGPALRELTETFRLVALEFQTGWVHEKQRNELRSSLPRMLFFLAIALILLTRGMRWTDRVLQGMIRDRHHLSATRWIAVFLLSYGQVVLPMLGVLAFSKAVYATDLPGLRGDVVLSILPLMTFELLTARWLGERVFSRNDRPLLLVNLTETEKRKGRRASTVLGAMLALSSLFVELARYESWTLGTESVVFFVITVTAAYFLGLLGRLVTRHAGSMRAEEEGPLTAVGQLVSLLGRYTVVVSVIGSVLATIGLTRGASYLVFSSTRTVFLVAFLLVAQRVIQKIFSALSGRDDEDSPLAAVLAGIGIVILSLPVFLMSWGAQVSDLHQIWRNIADGLTFGDLVLSPETILLLVVVYAFGHGVTRLSQSFLRDNILPKTSLDSGGQTAVVSGAGYIGIFLAALIALSVAGINLGNIALFAGALSVGIGFGLQNIVSNFVSGIILLIERPVSEGDWIDVNGQMGYVRDISVRSTRIETFDRTDVVIPNSDLIAGTVTNYTRGNTVGRVIVPVGVAYGTDTRWVEGILREIAESHPMVLANPAPSVVFQGFGADSLDFEIRAILRDVNWMLTVKSDLNHEIARRFVAEGIEIPFAQRDLWLRNPEALRGEAPAAKASVPPVSQAFAPASGTPTPPDIDDMDGSDSDGDGDGR</sequence>
<dbReference type="SUPFAM" id="SSF82861">
    <property type="entry name" value="Mechanosensitive channel protein MscS (YggB), transmembrane region"/>
    <property type="match status" value="1"/>
</dbReference>
<feature type="signal peptide" evidence="9">
    <location>
        <begin position="1"/>
        <end position="24"/>
    </location>
</feature>
<evidence type="ECO:0000259" key="12">
    <source>
        <dbReference type="Pfam" id="PF21082"/>
    </source>
</evidence>
<feature type="compositionally biased region" description="Acidic residues" evidence="7">
    <location>
        <begin position="795"/>
        <end position="811"/>
    </location>
</feature>
<dbReference type="SUPFAM" id="SSF82689">
    <property type="entry name" value="Mechanosensitive channel protein MscS (YggB), C-terminal domain"/>
    <property type="match status" value="1"/>
</dbReference>
<feature type="transmembrane region" description="Helical" evidence="8">
    <location>
        <begin position="238"/>
        <end position="263"/>
    </location>
</feature>
<dbReference type="InterPro" id="IPR049278">
    <property type="entry name" value="MS_channel_C"/>
</dbReference>
<evidence type="ECO:0000256" key="7">
    <source>
        <dbReference type="SAM" id="MobiDB-lite"/>
    </source>
</evidence>
<feature type="domain" description="DUF3772" evidence="11">
    <location>
        <begin position="122"/>
        <end position="178"/>
    </location>
</feature>
<feature type="transmembrane region" description="Helical" evidence="8">
    <location>
        <begin position="351"/>
        <end position="371"/>
    </location>
</feature>
<keyword evidence="3" id="KW-1003">Cell membrane</keyword>
<keyword evidence="5 8" id="KW-1133">Transmembrane helix</keyword>
<dbReference type="Gene3D" id="3.30.70.100">
    <property type="match status" value="1"/>
</dbReference>
<feature type="transmembrane region" description="Helical" evidence="8">
    <location>
        <begin position="419"/>
        <end position="439"/>
    </location>
</feature>
<evidence type="ECO:0000256" key="6">
    <source>
        <dbReference type="ARBA" id="ARBA00023136"/>
    </source>
</evidence>
<keyword evidence="6 8" id="KW-0472">Membrane</keyword>
<evidence type="ECO:0000259" key="11">
    <source>
        <dbReference type="Pfam" id="PF12607"/>
    </source>
</evidence>
<evidence type="ECO:0000256" key="9">
    <source>
        <dbReference type="SAM" id="SignalP"/>
    </source>
</evidence>
<feature type="transmembrane region" description="Helical" evidence="8">
    <location>
        <begin position="275"/>
        <end position="294"/>
    </location>
</feature>
<dbReference type="InterPro" id="IPR011014">
    <property type="entry name" value="MscS_channel_TM-2"/>
</dbReference>
<feature type="transmembrane region" description="Helical" evidence="8">
    <location>
        <begin position="198"/>
        <end position="217"/>
    </location>
</feature>
<name>A0ABY1NHE4_9RHOB</name>
<dbReference type="SUPFAM" id="SSF50182">
    <property type="entry name" value="Sm-like ribonucleoproteins"/>
    <property type="match status" value="1"/>
</dbReference>
<gene>
    <name evidence="13" type="ORF">SAMN06265373_10245</name>
</gene>
<reference evidence="13 14" key="1">
    <citation type="submission" date="2017-05" db="EMBL/GenBank/DDBJ databases">
        <authorList>
            <person name="Varghese N."/>
            <person name="Submissions S."/>
        </authorList>
    </citation>
    <scope>NUCLEOTIDE SEQUENCE [LARGE SCALE GENOMIC DNA]</scope>
    <source>
        <strain evidence="13 14">DSM 29734</strain>
    </source>
</reference>
<dbReference type="InterPro" id="IPR010920">
    <property type="entry name" value="LSM_dom_sf"/>
</dbReference>
<feature type="domain" description="Mechanosensitive ion channel MscS" evidence="10">
    <location>
        <begin position="594"/>
        <end position="661"/>
    </location>
</feature>
<keyword evidence="9" id="KW-0732">Signal</keyword>
<dbReference type="InterPro" id="IPR023408">
    <property type="entry name" value="MscS_beta-dom_sf"/>
</dbReference>
<evidence type="ECO:0000256" key="8">
    <source>
        <dbReference type="SAM" id="Phobius"/>
    </source>
</evidence>
<keyword evidence="4 8" id="KW-0812">Transmembrane</keyword>
<protein>
    <submittedName>
        <fullName evidence="13">Small-conductance mechanosensitive channel</fullName>
    </submittedName>
</protein>
<dbReference type="InterPro" id="IPR052702">
    <property type="entry name" value="MscS-like_channel"/>
</dbReference>
<feature type="region of interest" description="Disordered" evidence="7">
    <location>
        <begin position="770"/>
        <end position="811"/>
    </location>
</feature>
<comment type="subcellular location">
    <subcellularLocation>
        <location evidence="1">Cell membrane</location>
        <topology evidence="1">Multi-pass membrane protein</topology>
    </subcellularLocation>
</comment>
<evidence type="ECO:0000256" key="1">
    <source>
        <dbReference type="ARBA" id="ARBA00004651"/>
    </source>
</evidence>
<keyword evidence="14" id="KW-1185">Reference proteome</keyword>
<accession>A0ABY1NHE4</accession>
<dbReference type="Pfam" id="PF12607">
    <property type="entry name" value="DUF3772"/>
    <property type="match status" value="1"/>
</dbReference>
<feature type="transmembrane region" description="Helical" evidence="8">
    <location>
        <begin position="549"/>
        <end position="572"/>
    </location>
</feature>
<evidence type="ECO:0000256" key="5">
    <source>
        <dbReference type="ARBA" id="ARBA00022989"/>
    </source>
</evidence>
<feature type="transmembrane region" description="Helical" evidence="8">
    <location>
        <begin position="460"/>
        <end position="483"/>
    </location>
</feature>
<dbReference type="PANTHER" id="PTHR30347:SF1">
    <property type="entry name" value="MECHANOSENSITIVE CHANNEL MSCK"/>
    <property type="match status" value="1"/>
</dbReference>
<evidence type="ECO:0000256" key="2">
    <source>
        <dbReference type="ARBA" id="ARBA00008017"/>
    </source>
</evidence>
<dbReference type="Proteomes" id="UP001157961">
    <property type="component" value="Unassembled WGS sequence"/>
</dbReference>
<organism evidence="13 14">
    <name type="scientific">Shimia sagamensis</name>
    <dbReference type="NCBI Taxonomy" id="1566352"/>
    <lineage>
        <taxon>Bacteria</taxon>
        <taxon>Pseudomonadati</taxon>
        <taxon>Pseudomonadota</taxon>
        <taxon>Alphaproteobacteria</taxon>
        <taxon>Rhodobacterales</taxon>
        <taxon>Roseobacteraceae</taxon>
    </lineage>
</organism>
<dbReference type="InterPro" id="IPR006685">
    <property type="entry name" value="MscS_channel_2nd"/>
</dbReference>
<feature type="transmembrane region" description="Helical" evidence="8">
    <location>
        <begin position="392"/>
        <end position="413"/>
    </location>
</feature>
<dbReference type="PANTHER" id="PTHR30347">
    <property type="entry name" value="POTASSIUM CHANNEL RELATED"/>
    <property type="match status" value="1"/>
</dbReference>
<feature type="domain" description="Mechanosensitive ion channel MscS C-terminal" evidence="12">
    <location>
        <begin position="669"/>
        <end position="751"/>
    </location>
</feature>
<evidence type="ECO:0000256" key="4">
    <source>
        <dbReference type="ARBA" id="ARBA00022692"/>
    </source>
</evidence>
<evidence type="ECO:0000259" key="10">
    <source>
        <dbReference type="Pfam" id="PF00924"/>
    </source>
</evidence>
<comment type="caution">
    <text evidence="13">The sequence shown here is derived from an EMBL/GenBank/DDBJ whole genome shotgun (WGS) entry which is preliminary data.</text>
</comment>
<evidence type="ECO:0000256" key="3">
    <source>
        <dbReference type="ARBA" id="ARBA00022475"/>
    </source>
</evidence>
<dbReference type="Pfam" id="PF21082">
    <property type="entry name" value="MS_channel_3rd"/>
    <property type="match status" value="1"/>
</dbReference>
<proteinExistence type="inferred from homology"/>
<dbReference type="InterPro" id="IPR022249">
    <property type="entry name" value="DUF3772"/>
</dbReference>
<feature type="compositionally biased region" description="Low complexity" evidence="7">
    <location>
        <begin position="770"/>
        <end position="783"/>
    </location>
</feature>
<dbReference type="EMBL" id="FXTY01000002">
    <property type="protein sequence ID" value="SMP09955.1"/>
    <property type="molecule type" value="Genomic_DNA"/>
</dbReference>
<dbReference type="RefSeq" id="WP_283424814.1">
    <property type="nucleotide sequence ID" value="NZ_FXTY01000002.1"/>
</dbReference>
<dbReference type="Gene3D" id="1.10.287.1260">
    <property type="match status" value="1"/>
</dbReference>
<dbReference type="Gene3D" id="2.30.30.60">
    <property type="match status" value="1"/>
</dbReference>
<evidence type="ECO:0000313" key="13">
    <source>
        <dbReference type="EMBL" id="SMP09955.1"/>
    </source>
</evidence>
<feature type="transmembrane region" description="Helical" evidence="8">
    <location>
        <begin position="578"/>
        <end position="607"/>
    </location>
</feature>
<dbReference type="Pfam" id="PF00924">
    <property type="entry name" value="MS_channel_2nd"/>
    <property type="match status" value="1"/>
</dbReference>
<comment type="similarity">
    <text evidence="2">Belongs to the MscS (TC 1.A.23) family.</text>
</comment>